<feature type="region of interest" description="Disordered" evidence="1">
    <location>
        <begin position="274"/>
        <end position="306"/>
    </location>
</feature>
<dbReference type="OrthoDB" id="271955at2157"/>
<feature type="region of interest" description="Disordered" evidence="1">
    <location>
        <begin position="81"/>
        <end position="131"/>
    </location>
</feature>
<feature type="compositionally biased region" description="Acidic residues" evidence="1">
    <location>
        <begin position="109"/>
        <end position="126"/>
    </location>
</feature>
<feature type="region of interest" description="Disordered" evidence="1">
    <location>
        <begin position="203"/>
        <end position="252"/>
    </location>
</feature>
<evidence type="ECO:0000313" key="2">
    <source>
        <dbReference type="EMBL" id="MXR50415.1"/>
    </source>
</evidence>
<dbReference type="Pfam" id="PF13412">
    <property type="entry name" value="HTH_24"/>
    <property type="match status" value="1"/>
</dbReference>
<feature type="compositionally biased region" description="Polar residues" evidence="1">
    <location>
        <begin position="274"/>
        <end position="284"/>
    </location>
</feature>
<gene>
    <name evidence="2" type="ORF">GRX03_02180</name>
</gene>
<sequence length="337" mass="35664">MDVESAVSAGATYPTKLSVLVVVSSREAMSTGDDDTTLPKSMRHKQVLDTAADHPDASIDEIASKVPSATPELVERVLEEHGDPANDEETESETTPATKEDTTPQESSADSEDASGGETAETDADEASNVKVPAQFDAETLTEKQRAVLELVAADPSATQREIGDRLGISAAAVSNRVNAVPGFDWNDRAAFVKHLPEDALGFEGTATSDDTNATGTTASGTDASADDTGEESGDTETDAQRDDSNEDPSIAELQTAVDELRRQIETLETQIENVEQQATTATAAHSDVESPTDATESSQSPFDDPELVQKVAHACLSDEAITEDEERQILRVLLCG</sequence>
<dbReference type="EMBL" id="WUUT01000001">
    <property type="protein sequence ID" value="MXR50415.1"/>
    <property type="molecule type" value="Genomic_DNA"/>
</dbReference>
<dbReference type="Proteomes" id="UP000466535">
    <property type="component" value="Unassembled WGS sequence"/>
</dbReference>
<name>A0A6B0SYH2_9EURY</name>
<feature type="compositionally biased region" description="Acidic residues" evidence="1">
    <location>
        <begin position="225"/>
        <end position="238"/>
    </location>
</feature>
<accession>A0A6B0SYH2</accession>
<dbReference type="AlphaFoldDB" id="A0A6B0SYH2"/>
<comment type="caution">
    <text evidence="2">The sequence shown here is derived from an EMBL/GenBank/DDBJ whole genome shotgun (WGS) entry which is preliminary data.</text>
</comment>
<reference evidence="2 3" key="1">
    <citation type="submission" date="2019-12" db="EMBL/GenBank/DDBJ databases">
        <title>Isolation and characterization of three novel carbon monoxide-oxidizing members of Halobacteria from salione crusts and soils.</title>
        <authorList>
            <person name="Myers M.R."/>
            <person name="King G.M."/>
        </authorList>
    </citation>
    <scope>NUCLEOTIDE SEQUENCE [LARGE SCALE GENOMIC DNA]</scope>
    <source>
        <strain evidence="2 3">WSH3</strain>
    </source>
</reference>
<keyword evidence="3" id="KW-1185">Reference proteome</keyword>
<feature type="region of interest" description="Disordered" evidence="1">
    <location>
        <begin position="27"/>
        <end position="56"/>
    </location>
</feature>
<feature type="compositionally biased region" description="Low complexity" evidence="1">
    <location>
        <begin position="205"/>
        <end position="224"/>
    </location>
</feature>
<protein>
    <submittedName>
        <fullName evidence="2">Winged helix-turn-helix transcriptional regulator</fullName>
    </submittedName>
</protein>
<dbReference type="RefSeq" id="WP_159762545.1">
    <property type="nucleotide sequence ID" value="NZ_WUUT01000001.1"/>
</dbReference>
<proteinExistence type="predicted"/>
<feature type="compositionally biased region" description="Polar residues" evidence="1">
    <location>
        <begin position="293"/>
        <end position="302"/>
    </location>
</feature>
<evidence type="ECO:0000256" key="1">
    <source>
        <dbReference type="SAM" id="MobiDB-lite"/>
    </source>
</evidence>
<dbReference type="InterPro" id="IPR036388">
    <property type="entry name" value="WH-like_DNA-bd_sf"/>
</dbReference>
<evidence type="ECO:0000313" key="3">
    <source>
        <dbReference type="Proteomes" id="UP000466535"/>
    </source>
</evidence>
<dbReference type="Gene3D" id="1.10.10.10">
    <property type="entry name" value="Winged helix-like DNA-binding domain superfamily/Winged helix DNA-binding domain"/>
    <property type="match status" value="1"/>
</dbReference>
<organism evidence="2 3">
    <name type="scientific">Halovenus carboxidivorans</name>
    <dbReference type="NCBI Taxonomy" id="2692199"/>
    <lineage>
        <taxon>Archaea</taxon>
        <taxon>Methanobacteriati</taxon>
        <taxon>Methanobacteriota</taxon>
        <taxon>Stenosarchaea group</taxon>
        <taxon>Halobacteria</taxon>
        <taxon>Halobacteriales</taxon>
        <taxon>Haloarculaceae</taxon>
        <taxon>Halovenus</taxon>
    </lineage>
</organism>